<proteinExistence type="predicted"/>
<gene>
    <name evidence="1" type="ORF">BCR34DRAFT_162898</name>
</gene>
<evidence type="ECO:0000313" key="2">
    <source>
        <dbReference type="Proteomes" id="UP000193144"/>
    </source>
</evidence>
<reference evidence="1 2" key="1">
    <citation type="submission" date="2016-07" db="EMBL/GenBank/DDBJ databases">
        <title>Pervasive Adenine N6-methylation of Active Genes in Fungi.</title>
        <authorList>
            <consortium name="DOE Joint Genome Institute"/>
            <person name="Mondo S.J."/>
            <person name="Dannebaum R.O."/>
            <person name="Kuo R.C."/>
            <person name="Labutti K."/>
            <person name="Haridas S."/>
            <person name="Kuo A."/>
            <person name="Salamov A."/>
            <person name="Ahrendt S.R."/>
            <person name="Lipzen A."/>
            <person name="Sullivan W."/>
            <person name="Andreopoulos W.B."/>
            <person name="Clum A."/>
            <person name="Lindquist E."/>
            <person name="Daum C."/>
            <person name="Ramamoorthy G.K."/>
            <person name="Gryganskyi A."/>
            <person name="Culley D."/>
            <person name="Magnuson J.K."/>
            <person name="James T.Y."/>
            <person name="O'Malley M.A."/>
            <person name="Stajich J.E."/>
            <person name="Spatafora J.W."/>
            <person name="Visel A."/>
            <person name="Grigoriev I.V."/>
        </authorList>
    </citation>
    <scope>NUCLEOTIDE SEQUENCE [LARGE SCALE GENOMIC DNA]</scope>
    <source>
        <strain evidence="1 2">CBS 115471</strain>
    </source>
</reference>
<accession>A0A1Y2A090</accession>
<dbReference type="Proteomes" id="UP000193144">
    <property type="component" value="Unassembled WGS sequence"/>
</dbReference>
<name>A0A1Y2A090_9PLEO</name>
<dbReference type="AlphaFoldDB" id="A0A1Y2A090"/>
<organism evidence="1 2">
    <name type="scientific">Clohesyomyces aquaticus</name>
    <dbReference type="NCBI Taxonomy" id="1231657"/>
    <lineage>
        <taxon>Eukaryota</taxon>
        <taxon>Fungi</taxon>
        <taxon>Dikarya</taxon>
        <taxon>Ascomycota</taxon>
        <taxon>Pezizomycotina</taxon>
        <taxon>Dothideomycetes</taxon>
        <taxon>Pleosporomycetidae</taxon>
        <taxon>Pleosporales</taxon>
        <taxon>Lindgomycetaceae</taxon>
        <taxon>Clohesyomyces</taxon>
    </lineage>
</organism>
<sequence length="157" mass="17007">MHMHLLSFLHRLRFETRLRRKGASCIRTPISSPTNISATGLEIDGGGLCNLSTLSALREATATLQEHVQSPVNQYPAKALCLNKFAQGRASIGLTLGSPSRTITWHNGASSFITRKTLHKSSVTALACGIRNVLKVDMLHTLHLHVAAPIQRAGPLP</sequence>
<dbReference type="EMBL" id="MCFA01000023">
    <property type="protein sequence ID" value="ORY15717.1"/>
    <property type="molecule type" value="Genomic_DNA"/>
</dbReference>
<evidence type="ECO:0000313" key="1">
    <source>
        <dbReference type="EMBL" id="ORY15717.1"/>
    </source>
</evidence>
<comment type="caution">
    <text evidence="1">The sequence shown here is derived from an EMBL/GenBank/DDBJ whole genome shotgun (WGS) entry which is preliminary data.</text>
</comment>
<protein>
    <submittedName>
        <fullName evidence="1">Uncharacterized protein</fullName>
    </submittedName>
</protein>
<keyword evidence="2" id="KW-1185">Reference proteome</keyword>